<feature type="compositionally biased region" description="Low complexity" evidence="1">
    <location>
        <begin position="10"/>
        <end position="20"/>
    </location>
</feature>
<reference evidence="2 3" key="1">
    <citation type="submission" date="2019-11" db="EMBL/GenBank/DDBJ databases">
        <title>Comparative genomics of hydrocarbon-degrading Desulfosarcina strains.</title>
        <authorList>
            <person name="Watanabe M."/>
            <person name="Kojima H."/>
            <person name="Fukui M."/>
        </authorList>
    </citation>
    <scope>NUCLEOTIDE SEQUENCE [LARGE SCALE GENOMIC DNA]</scope>
    <source>
        <strain evidence="3">oXyS1</strain>
    </source>
</reference>
<dbReference type="Proteomes" id="UP000422108">
    <property type="component" value="Chromosome"/>
</dbReference>
<sequence length="500" mass="53795">MDINQLHLSPNTRDLTRTTDPTLSLREGDRFSAAVLEVGDNGRDAMIAFGRFQAYARLPIPVVTGQEINLQVISAGQGLRLVMAPPDGGTKSTPAAGTLTVDSFEVLSEKSSISNGLRALTPGSTLQGRITGFAKDGQLLVDFGEFKAFAKVDIPVRQGQTLTLSVNPSDQGLSLSVAGPQTAPGMPVADATAPLPSPTPGTTVAAGLPAAPGATEMNALREAIGAMLRDVPQAARSDVVSVPVQSALENLQQILRPVSPGDGLSTLMGRVKSFVENSGIYFEKRLESIIRELQPERPSSPSSGPPPDHPAIRTLMVTDLKPNLLVLKQFLDSQAETSKGADRAMLETMKSVVDRALANIEQQHQTATEKPVSTDVFQSFSHLLFLTDPNKNARLKVYYARKGRDDDQKAPRVSLLLDMDRMGTVRSDLWMVGKDLNITFFVKDADIKTAIESTHQQIKAMLSDTFNTVAVSVVVSEKKIAQFDGEDLMPVTRSQVDVTI</sequence>
<accession>A0A5K8A3E3</accession>
<proteinExistence type="predicted"/>
<gene>
    <name evidence="2" type="ORF">DSCOOX_02730</name>
</gene>
<protein>
    <submittedName>
        <fullName evidence="2">Uncharacterized protein</fullName>
    </submittedName>
</protein>
<evidence type="ECO:0000256" key="1">
    <source>
        <dbReference type="SAM" id="MobiDB-lite"/>
    </source>
</evidence>
<evidence type="ECO:0000313" key="3">
    <source>
        <dbReference type="Proteomes" id="UP000422108"/>
    </source>
</evidence>
<feature type="region of interest" description="Disordered" evidence="1">
    <location>
        <begin position="1"/>
        <end position="20"/>
    </location>
</feature>
<dbReference type="RefSeq" id="WP_155308587.1">
    <property type="nucleotide sequence ID" value="NZ_AP021879.1"/>
</dbReference>
<organism evidence="2 3">
    <name type="scientific">Desulfosarcina ovata subsp. ovata</name>
    <dbReference type="NCBI Taxonomy" id="2752305"/>
    <lineage>
        <taxon>Bacteria</taxon>
        <taxon>Pseudomonadati</taxon>
        <taxon>Thermodesulfobacteriota</taxon>
        <taxon>Desulfobacteria</taxon>
        <taxon>Desulfobacterales</taxon>
        <taxon>Desulfosarcinaceae</taxon>
        <taxon>Desulfosarcina</taxon>
    </lineage>
</organism>
<name>A0A5K8A3E3_9BACT</name>
<keyword evidence="3" id="KW-1185">Reference proteome</keyword>
<dbReference type="EMBL" id="AP021879">
    <property type="protein sequence ID" value="BBO87093.1"/>
    <property type="molecule type" value="Genomic_DNA"/>
</dbReference>
<evidence type="ECO:0000313" key="2">
    <source>
        <dbReference type="EMBL" id="BBO87093.1"/>
    </source>
</evidence>
<dbReference type="AlphaFoldDB" id="A0A5K8A3E3"/>